<comment type="caution">
    <text evidence="1">The sequence shown here is derived from an EMBL/GenBank/DDBJ whole genome shotgun (WGS) entry which is preliminary data.</text>
</comment>
<dbReference type="EMBL" id="RWGY01000034">
    <property type="protein sequence ID" value="TVU13525.1"/>
    <property type="molecule type" value="Genomic_DNA"/>
</dbReference>
<keyword evidence="2" id="KW-1185">Reference proteome</keyword>
<reference evidence="1 2" key="1">
    <citation type="journal article" date="2019" name="Sci. Rep.">
        <title>A high-quality genome of Eragrostis curvula grass provides insights into Poaceae evolution and supports new strategies to enhance forage quality.</title>
        <authorList>
            <person name="Carballo J."/>
            <person name="Santos B.A.C.M."/>
            <person name="Zappacosta D."/>
            <person name="Garbus I."/>
            <person name="Selva J.P."/>
            <person name="Gallo C.A."/>
            <person name="Diaz A."/>
            <person name="Albertini E."/>
            <person name="Caccamo M."/>
            <person name="Echenique V."/>
        </authorList>
    </citation>
    <scope>NUCLEOTIDE SEQUENCE [LARGE SCALE GENOMIC DNA]</scope>
    <source>
        <strain evidence="2">cv. Victoria</strain>
        <tissue evidence="1">Leaf</tissue>
    </source>
</reference>
<proteinExistence type="predicted"/>
<protein>
    <submittedName>
        <fullName evidence="1">Uncharacterized protein</fullName>
    </submittedName>
</protein>
<dbReference type="Proteomes" id="UP000324897">
    <property type="component" value="Unassembled WGS sequence"/>
</dbReference>
<feature type="non-terminal residue" evidence="1">
    <location>
        <position position="1"/>
    </location>
</feature>
<organism evidence="1 2">
    <name type="scientific">Eragrostis curvula</name>
    <name type="common">weeping love grass</name>
    <dbReference type="NCBI Taxonomy" id="38414"/>
    <lineage>
        <taxon>Eukaryota</taxon>
        <taxon>Viridiplantae</taxon>
        <taxon>Streptophyta</taxon>
        <taxon>Embryophyta</taxon>
        <taxon>Tracheophyta</taxon>
        <taxon>Spermatophyta</taxon>
        <taxon>Magnoliopsida</taxon>
        <taxon>Liliopsida</taxon>
        <taxon>Poales</taxon>
        <taxon>Poaceae</taxon>
        <taxon>PACMAD clade</taxon>
        <taxon>Chloridoideae</taxon>
        <taxon>Eragrostideae</taxon>
        <taxon>Eragrostidinae</taxon>
        <taxon>Eragrostis</taxon>
    </lineage>
</organism>
<accession>A0A5J9TQJ5</accession>
<dbReference type="Gramene" id="TVU13525">
    <property type="protein sequence ID" value="TVU13525"/>
    <property type="gene ID" value="EJB05_40585"/>
</dbReference>
<evidence type="ECO:0000313" key="1">
    <source>
        <dbReference type="EMBL" id="TVU13525.1"/>
    </source>
</evidence>
<gene>
    <name evidence="1" type="ORF">EJB05_40585</name>
</gene>
<dbReference type="AlphaFoldDB" id="A0A5J9TQJ5"/>
<evidence type="ECO:0000313" key="2">
    <source>
        <dbReference type="Proteomes" id="UP000324897"/>
    </source>
</evidence>
<name>A0A5J9TQJ5_9POAL</name>
<sequence length="72" mass="8195">MEEKWSTMTTTSTWTLRTRLALPQTTPVEMEDTLHFIAAYIIYRDDDLAAPAEIEGLISISAILIRRLLGQD</sequence>